<feature type="transmembrane region" description="Helical" evidence="9">
    <location>
        <begin position="129"/>
        <end position="149"/>
    </location>
</feature>
<keyword evidence="7 9" id="KW-0472">Membrane</keyword>
<dbReference type="RefSeq" id="WP_160894985.1">
    <property type="nucleotide sequence ID" value="NZ_WUMU01000015.1"/>
</dbReference>
<evidence type="ECO:0000313" key="11">
    <source>
        <dbReference type="EMBL" id="MXN18865.1"/>
    </source>
</evidence>
<reference evidence="11 12" key="1">
    <citation type="submission" date="2019-12" db="EMBL/GenBank/DDBJ databases">
        <authorList>
            <person name="Li M."/>
        </authorList>
    </citation>
    <scope>NUCLEOTIDE SEQUENCE [LARGE SCALE GENOMIC DNA]</scope>
    <source>
        <strain evidence="11 12">GBMRC 2024</strain>
    </source>
</reference>
<protein>
    <recommendedName>
        <fullName evidence="9">TRAP transporter small permease protein</fullName>
    </recommendedName>
</protein>
<dbReference type="InterPro" id="IPR055348">
    <property type="entry name" value="DctQ"/>
</dbReference>
<evidence type="ECO:0000256" key="4">
    <source>
        <dbReference type="ARBA" id="ARBA00022519"/>
    </source>
</evidence>
<keyword evidence="2 9" id="KW-0813">Transport</keyword>
<keyword evidence="12" id="KW-1185">Reference proteome</keyword>
<gene>
    <name evidence="11" type="ORF">GR170_13525</name>
</gene>
<accession>A0A6L7G428</accession>
<keyword evidence="6 9" id="KW-1133">Transmembrane helix</keyword>
<dbReference type="GO" id="GO:0015740">
    <property type="term" value="P:C4-dicarboxylate transport"/>
    <property type="evidence" value="ECO:0007669"/>
    <property type="project" value="TreeGrafter"/>
</dbReference>
<evidence type="ECO:0000256" key="6">
    <source>
        <dbReference type="ARBA" id="ARBA00022989"/>
    </source>
</evidence>
<keyword evidence="3" id="KW-1003">Cell membrane</keyword>
<evidence type="ECO:0000256" key="9">
    <source>
        <dbReference type="RuleBase" id="RU369079"/>
    </source>
</evidence>
<comment type="caution">
    <text evidence="9">Lacks conserved residue(s) required for the propagation of feature annotation.</text>
</comment>
<dbReference type="Proteomes" id="UP000477911">
    <property type="component" value="Unassembled WGS sequence"/>
</dbReference>
<comment type="function">
    <text evidence="9">Part of the tripartite ATP-independent periplasmic (TRAP) transport system.</text>
</comment>
<comment type="subcellular location">
    <subcellularLocation>
        <location evidence="1 9">Cell inner membrane</location>
        <topology evidence="1 9">Multi-pass membrane protein</topology>
    </subcellularLocation>
</comment>
<feature type="domain" description="Tripartite ATP-independent periplasmic transporters DctQ component" evidence="10">
    <location>
        <begin position="22"/>
        <end position="153"/>
    </location>
</feature>
<feature type="transmembrane region" description="Helical" evidence="9">
    <location>
        <begin position="88"/>
        <end position="109"/>
    </location>
</feature>
<dbReference type="PANTHER" id="PTHR35011:SF2">
    <property type="entry name" value="2,3-DIKETO-L-GULONATE TRAP TRANSPORTER SMALL PERMEASE PROTEIN YIAM"/>
    <property type="match status" value="1"/>
</dbReference>
<evidence type="ECO:0000256" key="5">
    <source>
        <dbReference type="ARBA" id="ARBA00022692"/>
    </source>
</evidence>
<dbReference type="GO" id="GO:0022857">
    <property type="term" value="F:transmembrane transporter activity"/>
    <property type="evidence" value="ECO:0007669"/>
    <property type="project" value="UniProtKB-UniRule"/>
</dbReference>
<dbReference type="InterPro" id="IPR007387">
    <property type="entry name" value="TRAP_DctQ"/>
</dbReference>
<evidence type="ECO:0000256" key="8">
    <source>
        <dbReference type="ARBA" id="ARBA00038436"/>
    </source>
</evidence>
<dbReference type="PANTHER" id="PTHR35011">
    <property type="entry name" value="2,3-DIKETO-L-GULONATE TRAP TRANSPORTER SMALL PERMEASE PROTEIN YIAM"/>
    <property type="match status" value="1"/>
</dbReference>
<evidence type="ECO:0000256" key="3">
    <source>
        <dbReference type="ARBA" id="ARBA00022475"/>
    </source>
</evidence>
<organism evidence="11 12">
    <name type="scientific">Pseudooceanicola albus</name>
    <dbReference type="NCBI Taxonomy" id="2692189"/>
    <lineage>
        <taxon>Bacteria</taxon>
        <taxon>Pseudomonadati</taxon>
        <taxon>Pseudomonadota</taxon>
        <taxon>Alphaproteobacteria</taxon>
        <taxon>Rhodobacterales</taxon>
        <taxon>Paracoccaceae</taxon>
        <taxon>Pseudooceanicola</taxon>
    </lineage>
</organism>
<evidence type="ECO:0000259" key="10">
    <source>
        <dbReference type="Pfam" id="PF04290"/>
    </source>
</evidence>
<keyword evidence="5 9" id="KW-0812">Transmembrane</keyword>
<evidence type="ECO:0000313" key="12">
    <source>
        <dbReference type="Proteomes" id="UP000477911"/>
    </source>
</evidence>
<dbReference type="Pfam" id="PF04290">
    <property type="entry name" value="DctQ"/>
    <property type="match status" value="1"/>
</dbReference>
<comment type="subunit">
    <text evidence="9">The complex comprises the extracytoplasmic solute receptor protein and the two transmembrane proteins.</text>
</comment>
<feature type="transmembrane region" description="Helical" evidence="9">
    <location>
        <begin position="48"/>
        <end position="67"/>
    </location>
</feature>
<name>A0A6L7G428_9RHOB</name>
<dbReference type="GO" id="GO:0005886">
    <property type="term" value="C:plasma membrane"/>
    <property type="evidence" value="ECO:0007669"/>
    <property type="project" value="UniProtKB-SubCell"/>
</dbReference>
<dbReference type="AlphaFoldDB" id="A0A6L7G428"/>
<proteinExistence type="inferred from homology"/>
<comment type="caution">
    <text evidence="11">The sequence shown here is derived from an EMBL/GenBank/DDBJ whole genome shotgun (WGS) entry which is preliminary data.</text>
</comment>
<keyword evidence="4 9" id="KW-0997">Cell inner membrane</keyword>
<evidence type="ECO:0000256" key="7">
    <source>
        <dbReference type="ARBA" id="ARBA00023136"/>
    </source>
</evidence>
<evidence type="ECO:0000256" key="2">
    <source>
        <dbReference type="ARBA" id="ARBA00022448"/>
    </source>
</evidence>
<comment type="similarity">
    <text evidence="8 9">Belongs to the TRAP transporter small permease family.</text>
</comment>
<dbReference type="EMBL" id="WUMU01000015">
    <property type="protein sequence ID" value="MXN18865.1"/>
    <property type="molecule type" value="Genomic_DNA"/>
</dbReference>
<evidence type="ECO:0000256" key="1">
    <source>
        <dbReference type="ARBA" id="ARBA00004429"/>
    </source>
</evidence>
<sequence>MKVLKLLRLAERSVLVILFLAMVALFFTSVIAREIGGNVATSMAWVEEAVRLMNIFLVFLSLGLALERGKHVAITNLRDRLPELPRRILRAVIDLAGLGFSLYLAWLGTEMVRFVLKMGQTSPTLGIPMGWIYMAPVLGFGLLGLRYGLSLFGLYDRYTEDMPAEATP</sequence>